<gene>
    <name evidence="5" type="ORF">C4K68_01865</name>
</gene>
<dbReference type="InterPro" id="IPR005025">
    <property type="entry name" value="FMN_Rdtase-like_dom"/>
</dbReference>
<protein>
    <submittedName>
        <fullName evidence="5">NADPH-dependent FMN reductase</fullName>
    </submittedName>
</protein>
<accession>A0A2S5KWP3</accession>
<dbReference type="GO" id="GO:0003955">
    <property type="term" value="F:NAD(P)H dehydrogenase (quinone) activity"/>
    <property type="evidence" value="ECO:0007669"/>
    <property type="project" value="TreeGrafter"/>
</dbReference>
<dbReference type="PROSITE" id="PS00201">
    <property type="entry name" value="FLAVODOXIN"/>
    <property type="match status" value="1"/>
</dbReference>
<keyword evidence="3" id="KW-0288">FMN</keyword>
<dbReference type="GO" id="GO:0009055">
    <property type="term" value="F:electron transfer activity"/>
    <property type="evidence" value="ECO:0007669"/>
    <property type="project" value="InterPro"/>
</dbReference>
<evidence type="ECO:0000256" key="3">
    <source>
        <dbReference type="ARBA" id="ARBA00022643"/>
    </source>
</evidence>
<dbReference type="Proteomes" id="UP000238196">
    <property type="component" value="Unassembled WGS sequence"/>
</dbReference>
<dbReference type="Pfam" id="PF03358">
    <property type="entry name" value="FMN_red"/>
    <property type="match status" value="1"/>
</dbReference>
<dbReference type="PROSITE" id="PS50902">
    <property type="entry name" value="FLAVODOXIN_LIKE"/>
    <property type="match status" value="1"/>
</dbReference>
<dbReference type="InterPro" id="IPR008254">
    <property type="entry name" value="Flavodoxin/NO_synth"/>
</dbReference>
<reference evidence="5 6" key="1">
    <citation type="submission" date="2018-02" db="EMBL/GenBank/DDBJ databases">
        <title>novel marine gammaproteobacteria from coastal saline agro ecosystem.</title>
        <authorList>
            <person name="Krishnan R."/>
            <person name="Ramesh Kumar N."/>
        </authorList>
    </citation>
    <scope>NUCLEOTIDE SEQUENCE [LARGE SCALE GENOMIC DNA]</scope>
    <source>
        <strain evidence="5 6">228</strain>
    </source>
</reference>
<name>A0A2S5KWP3_9PROT</name>
<dbReference type="InterPro" id="IPR001226">
    <property type="entry name" value="Flavodoxin_CS"/>
</dbReference>
<proteinExistence type="predicted"/>
<feature type="domain" description="Flavodoxin-like" evidence="4">
    <location>
        <begin position="4"/>
        <end position="180"/>
    </location>
</feature>
<sequence length="198" mass="21471">MSKVVVVYHSGYGHTRVLAEAVTQGVDSQPDSTALLLPVDQVPQYWQQLHSADAIIFGSPTYMGSVSAQFKHFMEATSAFYLAKPWRNKLAAGFTNSGNPCGDKFNTLVQMVTFATQHSMIWVGLDLLPGNNTRMASPQDLNRLGSSLGAMAQSNLDEGSDTAPPEADRLTARHLGERVARLAAQMNMNQSNLSSRLG</sequence>
<dbReference type="GO" id="GO:0010181">
    <property type="term" value="F:FMN binding"/>
    <property type="evidence" value="ECO:0007669"/>
    <property type="project" value="InterPro"/>
</dbReference>
<dbReference type="OrthoDB" id="9801479at2"/>
<dbReference type="PANTHER" id="PTHR30546">
    <property type="entry name" value="FLAVODOXIN-RELATED PROTEIN WRBA-RELATED"/>
    <property type="match status" value="1"/>
</dbReference>
<dbReference type="EMBL" id="PRLP01000005">
    <property type="protein sequence ID" value="PPC79190.1"/>
    <property type="molecule type" value="Genomic_DNA"/>
</dbReference>
<comment type="cofactor">
    <cofactor evidence="1">
        <name>FMN</name>
        <dbReference type="ChEBI" id="CHEBI:58210"/>
    </cofactor>
</comment>
<dbReference type="AlphaFoldDB" id="A0A2S5KWP3"/>
<dbReference type="GO" id="GO:0016020">
    <property type="term" value="C:membrane"/>
    <property type="evidence" value="ECO:0007669"/>
    <property type="project" value="TreeGrafter"/>
</dbReference>
<evidence type="ECO:0000256" key="2">
    <source>
        <dbReference type="ARBA" id="ARBA00022630"/>
    </source>
</evidence>
<evidence type="ECO:0000256" key="1">
    <source>
        <dbReference type="ARBA" id="ARBA00001917"/>
    </source>
</evidence>
<keyword evidence="2" id="KW-0285">Flavoprotein</keyword>
<organism evidence="5 6">
    <name type="scientific">Proteobacteria bacterium 228</name>
    <dbReference type="NCBI Taxonomy" id="2083153"/>
    <lineage>
        <taxon>Bacteria</taxon>
        <taxon>Pseudomonadati</taxon>
        <taxon>Pseudomonadota</taxon>
    </lineage>
</organism>
<dbReference type="InterPro" id="IPR029039">
    <property type="entry name" value="Flavoprotein-like_sf"/>
</dbReference>
<comment type="caution">
    <text evidence="5">The sequence shown here is derived from an EMBL/GenBank/DDBJ whole genome shotgun (WGS) entry which is preliminary data.</text>
</comment>
<evidence type="ECO:0000313" key="5">
    <source>
        <dbReference type="EMBL" id="PPC79190.1"/>
    </source>
</evidence>
<dbReference type="PANTHER" id="PTHR30546:SF23">
    <property type="entry name" value="FLAVOPROTEIN-LIKE PROTEIN YCP4-RELATED"/>
    <property type="match status" value="1"/>
</dbReference>
<evidence type="ECO:0000259" key="4">
    <source>
        <dbReference type="PROSITE" id="PS50902"/>
    </source>
</evidence>
<dbReference type="SUPFAM" id="SSF52218">
    <property type="entry name" value="Flavoproteins"/>
    <property type="match status" value="1"/>
</dbReference>
<dbReference type="Gene3D" id="3.40.50.360">
    <property type="match status" value="1"/>
</dbReference>
<evidence type="ECO:0000313" key="6">
    <source>
        <dbReference type="Proteomes" id="UP000238196"/>
    </source>
</evidence>